<evidence type="ECO:0000256" key="4">
    <source>
        <dbReference type="ARBA" id="ARBA00023136"/>
    </source>
</evidence>
<dbReference type="Pfam" id="PF04893">
    <property type="entry name" value="Yip1"/>
    <property type="match status" value="1"/>
</dbReference>
<evidence type="ECO:0000256" key="2">
    <source>
        <dbReference type="ARBA" id="ARBA00022692"/>
    </source>
</evidence>
<feature type="domain" description="Yip1" evidence="6">
    <location>
        <begin position="16"/>
        <end position="247"/>
    </location>
</feature>
<dbReference type="InterPro" id="IPR006977">
    <property type="entry name" value="Yip1_dom"/>
</dbReference>
<keyword evidence="2 5" id="KW-0812">Transmembrane</keyword>
<keyword evidence="4 5" id="KW-0472">Membrane</keyword>
<gene>
    <name evidence="7" type="ORF">ACFQEY_12610</name>
</gene>
<reference evidence="7 8" key="1">
    <citation type="journal article" date="2019" name="Int. J. Syst. Evol. Microbiol.">
        <title>The Global Catalogue of Microorganisms (GCM) 10K type strain sequencing project: providing services to taxonomists for standard genome sequencing and annotation.</title>
        <authorList>
            <consortium name="The Broad Institute Genomics Platform"/>
            <consortium name="The Broad Institute Genome Sequencing Center for Infectious Disease"/>
            <person name="Wu L."/>
            <person name="Ma J."/>
        </authorList>
    </citation>
    <scope>NUCLEOTIDE SEQUENCE [LARGE SCALE GENOMIC DNA]</scope>
    <source>
        <strain evidence="7 8">Y73</strain>
    </source>
</reference>
<feature type="transmembrane region" description="Helical" evidence="5">
    <location>
        <begin position="202"/>
        <end position="219"/>
    </location>
</feature>
<dbReference type="AlphaFoldDB" id="A0ABD5UKH5"/>
<evidence type="ECO:0000313" key="7">
    <source>
        <dbReference type="EMBL" id="MFC6889854.1"/>
    </source>
</evidence>
<comment type="subcellular location">
    <subcellularLocation>
        <location evidence="1">Membrane</location>
        <topology evidence="1">Multi-pass membrane protein</topology>
    </subcellularLocation>
</comment>
<keyword evidence="8" id="KW-1185">Reference proteome</keyword>
<evidence type="ECO:0000256" key="3">
    <source>
        <dbReference type="ARBA" id="ARBA00022989"/>
    </source>
</evidence>
<feature type="transmembrane region" description="Helical" evidence="5">
    <location>
        <begin position="148"/>
        <end position="174"/>
    </location>
</feature>
<comment type="caution">
    <text evidence="7">The sequence shown here is derived from an EMBL/GenBank/DDBJ whole genome shotgun (WGS) entry which is preliminary data.</text>
</comment>
<evidence type="ECO:0000313" key="8">
    <source>
        <dbReference type="Proteomes" id="UP001596333"/>
    </source>
</evidence>
<keyword evidence="3 5" id="KW-1133">Transmembrane helix</keyword>
<protein>
    <submittedName>
        <fullName evidence="7">YIP1 family protein</fullName>
    </submittedName>
</protein>
<sequence>MPSPLAALFGLVSHLLDRSRDHFRDVRPGSGAVAFGLVVLVTAATTLGIVGLGVAFDATIDTEITVDNPDRPSESTCERFGDDDDSVFAEQCDQPERIEANVGEELRSATGGYLGYGLIGVPIWWVVFSVVLHAGARLAGGTGSVGDSFVIAGWAIAAELLRLVAGVAAIWYALATTTVEGTTIEAIANEVVAAISTMQGPLLAVSAVVLAIQWVLVVGGLESAHDLERDTAGAVAGLFAVLGFLMAAI</sequence>
<proteinExistence type="predicted"/>
<organism evidence="7 8">
    <name type="scientific">Halorubrum trueperi</name>
    <dbReference type="NCBI Taxonomy" id="2004704"/>
    <lineage>
        <taxon>Archaea</taxon>
        <taxon>Methanobacteriati</taxon>
        <taxon>Methanobacteriota</taxon>
        <taxon>Stenosarchaea group</taxon>
        <taxon>Halobacteria</taxon>
        <taxon>Halobacteriales</taxon>
        <taxon>Haloferacaceae</taxon>
        <taxon>Halorubrum</taxon>
    </lineage>
</organism>
<dbReference type="Proteomes" id="UP001596333">
    <property type="component" value="Unassembled WGS sequence"/>
</dbReference>
<accession>A0ABD5UKH5</accession>
<feature type="transmembrane region" description="Helical" evidence="5">
    <location>
        <begin position="113"/>
        <end position="136"/>
    </location>
</feature>
<feature type="transmembrane region" description="Helical" evidence="5">
    <location>
        <begin position="34"/>
        <end position="56"/>
    </location>
</feature>
<dbReference type="GO" id="GO:0016020">
    <property type="term" value="C:membrane"/>
    <property type="evidence" value="ECO:0007669"/>
    <property type="project" value="UniProtKB-SubCell"/>
</dbReference>
<name>A0ABD5UKH5_9EURY</name>
<dbReference type="RefSeq" id="WP_379769065.1">
    <property type="nucleotide sequence ID" value="NZ_JBHSXI010000012.1"/>
</dbReference>
<evidence type="ECO:0000259" key="6">
    <source>
        <dbReference type="Pfam" id="PF04893"/>
    </source>
</evidence>
<dbReference type="EMBL" id="JBHSXI010000012">
    <property type="protein sequence ID" value="MFC6889854.1"/>
    <property type="molecule type" value="Genomic_DNA"/>
</dbReference>
<evidence type="ECO:0000256" key="5">
    <source>
        <dbReference type="SAM" id="Phobius"/>
    </source>
</evidence>
<feature type="transmembrane region" description="Helical" evidence="5">
    <location>
        <begin position="231"/>
        <end position="248"/>
    </location>
</feature>
<evidence type="ECO:0000256" key="1">
    <source>
        <dbReference type="ARBA" id="ARBA00004141"/>
    </source>
</evidence>